<feature type="compositionally biased region" description="Basic and acidic residues" evidence="1">
    <location>
        <begin position="490"/>
        <end position="499"/>
    </location>
</feature>
<dbReference type="SUPFAM" id="SSF51905">
    <property type="entry name" value="FAD/NAD(P)-binding domain"/>
    <property type="match status" value="1"/>
</dbReference>
<feature type="region of interest" description="Disordered" evidence="1">
    <location>
        <begin position="720"/>
        <end position="795"/>
    </location>
</feature>
<feature type="compositionally biased region" description="Polar residues" evidence="1">
    <location>
        <begin position="458"/>
        <end position="469"/>
    </location>
</feature>
<dbReference type="GO" id="GO:0004729">
    <property type="term" value="F:oxygen-dependent protoporphyrinogen oxidase activity"/>
    <property type="evidence" value="ECO:0007669"/>
    <property type="project" value="UniProtKB-EC"/>
</dbReference>
<feature type="region of interest" description="Disordered" evidence="1">
    <location>
        <begin position="329"/>
        <end position="365"/>
    </location>
</feature>
<evidence type="ECO:0000313" key="3">
    <source>
        <dbReference type="Proteomes" id="UP000028837"/>
    </source>
</evidence>
<reference evidence="2 3" key="1">
    <citation type="submission" date="2014-02" db="EMBL/GenBank/DDBJ databases">
        <authorList>
            <person name="Sibley D."/>
            <person name="Venepally P."/>
            <person name="Karamycheva S."/>
            <person name="Hadjithomas M."/>
            <person name="Khan A."/>
            <person name="Brunk B."/>
            <person name="Roos D."/>
            <person name="Caler E."/>
            <person name="Lorenzi H."/>
        </authorList>
    </citation>
    <scope>NUCLEOTIDE SEQUENCE [LARGE SCALE GENOMIC DNA]</scope>
    <source>
        <strain evidence="2 3">GAB2-2007-GAL-DOM2</strain>
    </source>
</reference>
<dbReference type="Proteomes" id="UP000028837">
    <property type="component" value="Unassembled WGS sequence"/>
</dbReference>
<feature type="compositionally biased region" description="Polar residues" evidence="1">
    <location>
        <begin position="754"/>
        <end position="764"/>
    </location>
</feature>
<comment type="caution">
    <text evidence="2">The sequence shown here is derived from an EMBL/GenBank/DDBJ whole genome shotgun (WGS) entry which is preliminary data.</text>
</comment>
<dbReference type="InterPro" id="IPR050464">
    <property type="entry name" value="Zeta_carotene_desat/Oxidored"/>
</dbReference>
<dbReference type="PANTHER" id="PTHR42923">
    <property type="entry name" value="PROTOPORPHYRINOGEN OXIDASE"/>
    <property type="match status" value="1"/>
</dbReference>
<dbReference type="Gene3D" id="3.90.660.20">
    <property type="entry name" value="Protoporphyrinogen oxidase, mitochondrial, domain 2"/>
    <property type="match status" value="1"/>
</dbReference>
<accession>A0A086KFN4</accession>
<dbReference type="VEuPathDB" id="ToxoDB:TGDOM2_272490"/>
<name>A0A086KFN4_TOXGO</name>
<feature type="compositionally biased region" description="Low complexity" evidence="1">
    <location>
        <begin position="158"/>
        <end position="192"/>
    </location>
</feature>
<feature type="compositionally biased region" description="Polar residues" evidence="1">
    <location>
        <begin position="779"/>
        <end position="793"/>
    </location>
</feature>
<feature type="compositionally biased region" description="Low complexity" evidence="1">
    <location>
        <begin position="329"/>
        <end position="352"/>
    </location>
</feature>
<proteinExistence type="predicted"/>
<dbReference type="InterPro" id="IPR036188">
    <property type="entry name" value="FAD/NAD-bd_sf"/>
</dbReference>
<evidence type="ECO:0000256" key="1">
    <source>
        <dbReference type="SAM" id="MobiDB-lite"/>
    </source>
</evidence>
<dbReference type="OrthoDB" id="419752at2759"/>
<feature type="compositionally biased region" description="Basic and acidic residues" evidence="1">
    <location>
        <begin position="470"/>
        <end position="480"/>
    </location>
</feature>
<dbReference type="AlphaFoldDB" id="A0A086KFN4"/>
<feature type="region of interest" description="Disordered" evidence="1">
    <location>
        <begin position="57"/>
        <end position="87"/>
    </location>
</feature>
<protein>
    <submittedName>
        <fullName evidence="2">Protoporphyrinogen oxidase</fullName>
        <ecNumber evidence="2">1.3.3.4</ecNumber>
    </submittedName>
</protein>
<evidence type="ECO:0000313" key="2">
    <source>
        <dbReference type="EMBL" id="KFG43202.1"/>
    </source>
</evidence>
<dbReference type="EMBL" id="AHZU02000544">
    <property type="protein sequence ID" value="KFG43202.1"/>
    <property type="molecule type" value="Genomic_DNA"/>
</dbReference>
<feature type="region of interest" description="Disordered" evidence="1">
    <location>
        <begin position="153"/>
        <end position="202"/>
    </location>
</feature>
<organism evidence="2 3">
    <name type="scientific">Toxoplasma gondii GAB2-2007-GAL-DOM2</name>
    <dbReference type="NCBI Taxonomy" id="1130820"/>
    <lineage>
        <taxon>Eukaryota</taxon>
        <taxon>Sar</taxon>
        <taxon>Alveolata</taxon>
        <taxon>Apicomplexa</taxon>
        <taxon>Conoidasida</taxon>
        <taxon>Coccidia</taxon>
        <taxon>Eucoccidiorida</taxon>
        <taxon>Eimeriorina</taxon>
        <taxon>Sarcocystidae</taxon>
        <taxon>Toxoplasma</taxon>
    </lineage>
</organism>
<dbReference type="EC" id="1.3.3.4" evidence="2"/>
<keyword evidence="2" id="KW-0560">Oxidoreductase</keyword>
<feature type="region of interest" description="Disordered" evidence="1">
    <location>
        <begin position="453"/>
        <end position="515"/>
    </location>
</feature>
<dbReference type="Gene3D" id="3.50.50.60">
    <property type="entry name" value="FAD/NAD(P)-binding domain"/>
    <property type="match status" value="2"/>
</dbReference>
<gene>
    <name evidence="2" type="ORF">TGDOM2_272490</name>
</gene>
<sequence length="1028" mass="109338">MSWMSTRPFSLPRGGNRAARLLHSNTRLSLHSPPPASPSFSRLCSFSSPFSTSLPLARPSSGSASPASLNARVSSSSTSASSSSRCLTSSSHCVSSVSPSPSSDRTVPVCQAEVLVVGAGLTGLTAAHTFFSRLPPSARKALQQRLLARGKELRNRDLPSPTHSPVPHVCSSPSFPSSSLSSSSSHRSSSPSSPSPASPSAASLTSSSSLMIVTDASGRAGGCLYTRKSPCGRFLFDVGANSFRLTRGTLKLVNDLGLLSQLQRADSRLERFVGFDGRLHSLPFSSLLALFSSSLLSRSGKLRLLAGLLGIFPPKFLWNLMNSSSSQKAALSSPPPSARCSSRSSPVFSSSSPSPPDPRNEEAASPISVFSRSACSEREEETVEAFIARRLGSEVHRRILDALVTGICAGDASQLSMKATLPAAYAALDRGLVVYALESLAAKVASLWRRDMEENSKNGDTSRQACSRLNESETERETGRDGATGAGEKTSGDESEKKAQSMRADPQIAGGDMQGIANFDDGMEALINALVAKLPVSTPQDEDGVVDCSLRLQWRLRSLTCFRPDAGGTSTALDSSCDAAASSSSAASLASSSAHSPPSSLWFDALFETPEGLRRVQTPHVLLTIPPAAVASALSSCFSSSLLERLAALPHASMALVTIAYSKARLRHILWEAAKRESLLRTSDSGEENYVFLDEGDSPRTMERRVRDTRVTRQRDACPGISSFGCETQDPNPSVPKAACASRMPSSSSSPISTTFTGETQTAESSKRPGRVAGGGLQERQNAPSSSRVSQPLGSLEGGGRSCLGFGFLLSNEERIRHRWKTLGGIFVSDVFHGRVPESSDSIFRGAKDAETAAGHEEEENEAEGDVSLVTMFVGGIREGDAVIKEADEALGEAALEDFFRAFASLSRDGEAPRSLSTETKEQLRQCGTVLHVQRWVDTIPQYVTSHDRLKSDLKAEIAELFRARESEALDTQTDTTIEGKQHGAGQERLIVEGNWISGAAVGDRIDAGEKAGLRLTASAIRRGEFEP</sequence>
<dbReference type="PANTHER" id="PTHR42923:SF3">
    <property type="entry name" value="PROTOPORPHYRINOGEN OXIDASE"/>
    <property type="match status" value="1"/>
</dbReference>